<keyword evidence="4" id="KW-0863">Zinc-finger</keyword>
<dbReference type="InterPro" id="IPR048857">
    <property type="entry name" value="OTU1_Ubl"/>
</dbReference>
<evidence type="ECO:0000256" key="8">
    <source>
        <dbReference type="ARBA" id="ARBA00022833"/>
    </source>
</evidence>
<comment type="function">
    <text evidence="9">Hydrolase that can remove conjugated ubiquitin from proteins and may therefore play an important regulatory role at the level of protein turnover by preventing degradation.</text>
</comment>
<comment type="caution">
    <text evidence="12">The sequence shown here is derived from an EMBL/GenBank/DDBJ whole genome shotgun (WGS) entry which is preliminary data.</text>
</comment>
<feature type="domain" description="OTU" evidence="11">
    <location>
        <begin position="186"/>
        <end position="308"/>
    </location>
</feature>
<dbReference type="SUPFAM" id="SSF54001">
    <property type="entry name" value="Cysteine proteinases"/>
    <property type="match status" value="1"/>
</dbReference>
<dbReference type="InterPro" id="IPR003903">
    <property type="entry name" value="UIM_dom"/>
</dbReference>
<evidence type="ECO:0000256" key="1">
    <source>
        <dbReference type="ARBA" id="ARBA00000707"/>
    </source>
</evidence>
<evidence type="ECO:0000256" key="5">
    <source>
        <dbReference type="ARBA" id="ARBA00022786"/>
    </source>
</evidence>
<dbReference type="InterPro" id="IPR038765">
    <property type="entry name" value="Papain-like_cys_pep_sf"/>
</dbReference>
<dbReference type="EMBL" id="CAXHTA020000019">
    <property type="protein sequence ID" value="CAL5229044.1"/>
    <property type="molecule type" value="Genomic_DNA"/>
</dbReference>
<evidence type="ECO:0000256" key="9">
    <source>
        <dbReference type="RuleBase" id="RU367104"/>
    </source>
</evidence>
<dbReference type="InterPro" id="IPR003323">
    <property type="entry name" value="OTU_dom"/>
</dbReference>
<dbReference type="CDD" id="cd22793">
    <property type="entry name" value="OTU_plant_OTU1_2-like"/>
    <property type="match status" value="1"/>
</dbReference>
<sequence>MNLRCRGPAGQKTLTGLEPSMQLQDFLELLGKETGLAPGELEILAGFPPAPIALPSSAGSTLSSLAIVNGDTLLIRKRAEQAQALEIPSNGQASAAAASDNLEMDEDEQLARAIAASLGHTSHEDSASAPGHAPGPAQNGHSQPERAARPQQERSEQQANQSASSAKQPQGNLWNATLKDGSGRAAVRRVIASDNSCLFNAVGYVMERSRDRAPELRRVIAETVAGNPEQYTEGFLGKPNDAYCKWIQDKQKWGGAIELAILSSFFGREIAAYDIQTKRCDVYGQDEGHSERVMLVYDGLHYDALAVAAFDDAPEEVDITVFECSGPDADAISNAAADLVRKVHEARQFTDTSNFTLRCKDCQIGVKGEKEAIAHAKATGHANFGEY</sequence>
<protein>
    <recommendedName>
        <fullName evidence="9">Ubiquitin thioesterase OTU</fullName>
        <ecNumber evidence="9">3.4.19.12</ecNumber>
    </recommendedName>
</protein>
<dbReference type="Pfam" id="PF02338">
    <property type="entry name" value="OTU"/>
    <property type="match status" value="1"/>
</dbReference>
<feature type="region of interest" description="Disordered" evidence="10">
    <location>
        <begin position="119"/>
        <end position="177"/>
    </location>
</feature>
<dbReference type="InterPro" id="IPR057766">
    <property type="entry name" value="Znf-C2H2_OTU1-like_C"/>
</dbReference>
<dbReference type="Pfam" id="PF02809">
    <property type="entry name" value="UIM"/>
    <property type="match status" value="1"/>
</dbReference>
<feature type="region of interest" description="Disordered" evidence="10">
    <location>
        <begin position="86"/>
        <end position="105"/>
    </location>
</feature>
<dbReference type="Proteomes" id="UP001497392">
    <property type="component" value="Unassembled WGS sequence"/>
</dbReference>
<feature type="compositionally biased region" description="Low complexity" evidence="10">
    <location>
        <begin position="127"/>
        <end position="137"/>
    </location>
</feature>
<dbReference type="EC" id="3.4.19.12" evidence="9"/>
<evidence type="ECO:0000259" key="11">
    <source>
        <dbReference type="PROSITE" id="PS50802"/>
    </source>
</evidence>
<keyword evidence="2" id="KW-0645">Protease</keyword>
<accession>A0ABP1GEM7</accession>
<keyword evidence="8" id="KW-0862">Zinc</keyword>
<dbReference type="PANTHER" id="PTHR13312">
    <property type="entry name" value="HIV-INDUCED PROTEIN-7-LIKE PROTEASE"/>
    <property type="match status" value="1"/>
</dbReference>
<dbReference type="Pfam" id="PF24560">
    <property type="entry name" value="zf-C2H2_OTU1_C"/>
    <property type="match status" value="1"/>
</dbReference>
<organism evidence="12 13">
    <name type="scientific">Coccomyxa viridis</name>
    <dbReference type="NCBI Taxonomy" id="1274662"/>
    <lineage>
        <taxon>Eukaryota</taxon>
        <taxon>Viridiplantae</taxon>
        <taxon>Chlorophyta</taxon>
        <taxon>core chlorophytes</taxon>
        <taxon>Trebouxiophyceae</taxon>
        <taxon>Trebouxiophyceae incertae sedis</taxon>
        <taxon>Coccomyxaceae</taxon>
        <taxon>Coccomyxa</taxon>
    </lineage>
</organism>
<dbReference type="PROSITE" id="PS50802">
    <property type="entry name" value="OTU"/>
    <property type="match status" value="1"/>
</dbReference>
<feature type="compositionally biased region" description="Low complexity" evidence="10">
    <location>
        <begin position="157"/>
        <end position="170"/>
    </location>
</feature>
<name>A0ABP1GEM7_9CHLO</name>
<dbReference type="Gene3D" id="3.90.70.80">
    <property type="match status" value="1"/>
</dbReference>
<keyword evidence="7 9" id="KW-0788">Thiol protease</keyword>
<evidence type="ECO:0000256" key="7">
    <source>
        <dbReference type="ARBA" id="ARBA00022807"/>
    </source>
</evidence>
<evidence type="ECO:0000256" key="2">
    <source>
        <dbReference type="ARBA" id="ARBA00022670"/>
    </source>
</evidence>
<evidence type="ECO:0000256" key="4">
    <source>
        <dbReference type="ARBA" id="ARBA00022771"/>
    </source>
</evidence>
<evidence type="ECO:0000256" key="3">
    <source>
        <dbReference type="ARBA" id="ARBA00022723"/>
    </source>
</evidence>
<keyword evidence="13" id="KW-1185">Reference proteome</keyword>
<dbReference type="CDD" id="cd17059">
    <property type="entry name" value="Ubl_OTU1"/>
    <property type="match status" value="1"/>
</dbReference>
<keyword evidence="6 9" id="KW-0378">Hydrolase</keyword>
<dbReference type="PANTHER" id="PTHR13312:SF0">
    <property type="entry name" value="UBIQUITIN THIOESTERASE OTU1"/>
    <property type="match status" value="1"/>
</dbReference>
<feature type="compositionally biased region" description="Basic and acidic residues" evidence="10">
    <location>
        <begin position="143"/>
        <end position="156"/>
    </location>
</feature>
<reference evidence="12 13" key="1">
    <citation type="submission" date="2024-06" db="EMBL/GenBank/DDBJ databases">
        <authorList>
            <person name="Kraege A."/>
            <person name="Thomma B."/>
        </authorList>
    </citation>
    <scope>NUCLEOTIDE SEQUENCE [LARGE SCALE GENOMIC DNA]</scope>
</reference>
<evidence type="ECO:0000313" key="12">
    <source>
        <dbReference type="EMBL" id="CAL5229044.1"/>
    </source>
</evidence>
<dbReference type="Gene3D" id="3.10.20.90">
    <property type="entry name" value="Phosphatidylinositol 3-kinase Catalytic Subunit, Chain A, domain 1"/>
    <property type="match status" value="1"/>
</dbReference>
<gene>
    <name evidence="12" type="primary">g12293</name>
    <name evidence="12" type="ORF">VP750_LOCUS10950</name>
</gene>
<keyword evidence="5 9" id="KW-0833">Ubl conjugation pathway</keyword>
<keyword evidence="3" id="KW-0479">Metal-binding</keyword>
<evidence type="ECO:0000256" key="6">
    <source>
        <dbReference type="ARBA" id="ARBA00022801"/>
    </source>
</evidence>
<comment type="catalytic activity">
    <reaction evidence="1 9">
        <text>Thiol-dependent hydrolysis of ester, thioester, amide, peptide and isopeptide bonds formed by the C-terminal Gly of ubiquitin (a 76-residue protein attached to proteins as an intracellular targeting signal).</text>
        <dbReference type="EC" id="3.4.19.12"/>
    </reaction>
</comment>
<comment type="subcellular location">
    <subcellularLocation>
        <location evidence="9">Cytoplasm</location>
    </subcellularLocation>
</comment>
<keyword evidence="9" id="KW-0963">Cytoplasm</keyword>
<proteinExistence type="predicted"/>
<dbReference type="Pfam" id="PF21403">
    <property type="entry name" value="OTU1_UBXL"/>
    <property type="match status" value="1"/>
</dbReference>
<evidence type="ECO:0000256" key="10">
    <source>
        <dbReference type="SAM" id="MobiDB-lite"/>
    </source>
</evidence>
<evidence type="ECO:0000313" key="13">
    <source>
        <dbReference type="Proteomes" id="UP001497392"/>
    </source>
</evidence>